<gene>
    <name evidence="2" type="ORF">CCMP2556_LOCUS43643</name>
</gene>
<proteinExistence type="predicted"/>
<comment type="caution">
    <text evidence="2">The sequence shown here is derived from an EMBL/GenBank/DDBJ whole genome shotgun (WGS) entry which is preliminary data.</text>
</comment>
<dbReference type="Proteomes" id="UP001642484">
    <property type="component" value="Unassembled WGS sequence"/>
</dbReference>
<dbReference type="EMBL" id="CAXAMN010024917">
    <property type="protein sequence ID" value="CAK9090925.1"/>
    <property type="molecule type" value="Genomic_DNA"/>
</dbReference>
<name>A0ABP0QU39_9DINO</name>
<keyword evidence="1" id="KW-0812">Transmembrane</keyword>
<reference evidence="2 3" key="1">
    <citation type="submission" date="2024-02" db="EMBL/GenBank/DDBJ databases">
        <authorList>
            <person name="Chen Y."/>
            <person name="Shah S."/>
            <person name="Dougan E. K."/>
            <person name="Thang M."/>
            <person name="Chan C."/>
        </authorList>
    </citation>
    <scope>NUCLEOTIDE SEQUENCE [LARGE SCALE GENOMIC DNA]</scope>
</reference>
<organism evidence="2 3">
    <name type="scientific">Durusdinium trenchii</name>
    <dbReference type="NCBI Taxonomy" id="1381693"/>
    <lineage>
        <taxon>Eukaryota</taxon>
        <taxon>Sar</taxon>
        <taxon>Alveolata</taxon>
        <taxon>Dinophyceae</taxon>
        <taxon>Suessiales</taxon>
        <taxon>Symbiodiniaceae</taxon>
        <taxon>Durusdinium</taxon>
    </lineage>
</organism>
<feature type="transmembrane region" description="Helical" evidence="1">
    <location>
        <begin position="37"/>
        <end position="55"/>
    </location>
</feature>
<evidence type="ECO:0000313" key="2">
    <source>
        <dbReference type="EMBL" id="CAK9090925.1"/>
    </source>
</evidence>
<keyword evidence="3" id="KW-1185">Reference proteome</keyword>
<sequence>MQAMPEGPQSLPPRKKKRKTRRGFLEVFLHKMQKPEVVLISVWWFIMLVLVIYMAEMGPILWEVWRPLAFLLSIPAPQTAVMRDNDGCRIYLAPPMVMKQVTVLGLGFEPYIADAGGRRKKTSVPRIRGSDVQ</sequence>
<evidence type="ECO:0000256" key="1">
    <source>
        <dbReference type="SAM" id="Phobius"/>
    </source>
</evidence>
<evidence type="ECO:0000313" key="3">
    <source>
        <dbReference type="Proteomes" id="UP001642484"/>
    </source>
</evidence>
<accession>A0ABP0QU39</accession>
<protein>
    <submittedName>
        <fullName evidence="2">Uncharacterized protein</fullName>
    </submittedName>
</protein>
<keyword evidence="1" id="KW-1133">Transmembrane helix</keyword>
<keyword evidence="1" id="KW-0472">Membrane</keyword>